<dbReference type="Proteomes" id="UP000008064">
    <property type="component" value="Unassembled WGS sequence"/>
</dbReference>
<dbReference type="OrthoDB" id="2674500at2759"/>
<reference evidence="1" key="1">
    <citation type="submission" date="2011-04" db="EMBL/GenBank/DDBJ databases">
        <title>Evolution of plant cell wall degrading machinery underlies the functional diversity of forest fungi.</title>
        <authorList>
            <consortium name="US DOE Joint Genome Institute (JGI-PGF)"/>
            <person name="Eastwood D.C."/>
            <person name="Floudas D."/>
            <person name="Binder M."/>
            <person name="Majcherczyk A."/>
            <person name="Schneider P."/>
            <person name="Aerts A."/>
            <person name="Asiegbu F.O."/>
            <person name="Baker S.E."/>
            <person name="Barry K."/>
            <person name="Bendiksby M."/>
            <person name="Blumentritt M."/>
            <person name="Coutinho P.M."/>
            <person name="Cullen D."/>
            <person name="Cullen D."/>
            <person name="Gathman A."/>
            <person name="Goodell B."/>
            <person name="Henrissat B."/>
            <person name="Ihrmark K."/>
            <person name="Kauserud H."/>
            <person name="Kohler A."/>
            <person name="LaButti K."/>
            <person name="Lapidus A."/>
            <person name="Lavin J.L."/>
            <person name="Lee Y.-H."/>
            <person name="Lindquist E."/>
            <person name="Lilly W."/>
            <person name="Lucas S."/>
            <person name="Morin E."/>
            <person name="Murat C."/>
            <person name="Oguiza J.A."/>
            <person name="Park J."/>
            <person name="Pisabarro A.G."/>
            <person name="Riley R."/>
            <person name="Rosling A."/>
            <person name="Salamov A."/>
            <person name="Schmidt O."/>
            <person name="Schmutz J."/>
            <person name="Skrede I."/>
            <person name="Stenlid J."/>
            <person name="Wiebenga A."/>
            <person name="Xie X."/>
            <person name="Kues U."/>
            <person name="Hibbett D.S."/>
            <person name="Hoffmeister D."/>
            <person name="Hogberg N."/>
            <person name="Martin F."/>
            <person name="Grigoriev I.V."/>
            <person name="Watkinson S.C."/>
        </authorList>
    </citation>
    <scope>NUCLEOTIDE SEQUENCE</scope>
    <source>
        <strain evidence="1">S7.9</strain>
    </source>
</reference>
<dbReference type="AlphaFoldDB" id="F8NCW3"/>
<dbReference type="RefSeq" id="XP_007312591.1">
    <property type="nucleotide sequence ID" value="XM_007312529.1"/>
</dbReference>
<sequence length="168" mass="18977">MTASKRRALEALKHLPTVENLEMDQMDYWEDKNIDIKKILDGSEALNMSHAGGEFELLAQQMKSDILQRVKAFDKQLATLIDAYMEWCYKHKGSADHGLFRDYYQSNSEASEGAGSVKVKVVDIYYEVIWLPWQHLAPGYNAAFVHENLSGDGVLMGLGCSINIRMTG</sequence>
<dbReference type="KEGG" id="sla:SERLADRAFT_432317"/>
<evidence type="ECO:0000313" key="1">
    <source>
        <dbReference type="EMBL" id="EGO30707.1"/>
    </source>
</evidence>
<dbReference type="GeneID" id="18813971"/>
<dbReference type="HOGENOM" id="CLU_135186_0_0_1"/>
<organism>
    <name type="scientific">Serpula lacrymans var. lacrymans (strain S7.9)</name>
    <name type="common">Dry rot fungus</name>
    <dbReference type="NCBI Taxonomy" id="578457"/>
    <lineage>
        <taxon>Eukaryota</taxon>
        <taxon>Fungi</taxon>
        <taxon>Dikarya</taxon>
        <taxon>Basidiomycota</taxon>
        <taxon>Agaricomycotina</taxon>
        <taxon>Agaricomycetes</taxon>
        <taxon>Agaricomycetidae</taxon>
        <taxon>Boletales</taxon>
        <taxon>Coniophorineae</taxon>
        <taxon>Serpulaceae</taxon>
        <taxon>Serpula</taxon>
    </lineage>
</organism>
<name>F8NCW3_SERL9</name>
<protein>
    <submittedName>
        <fullName evidence="1">Uncharacterized protein</fullName>
    </submittedName>
</protein>
<accession>F8NCW3</accession>
<proteinExistence type="predicted"/>
<gene>
    <name evidence="1" type="ORF">SERLADRAFT_432317</name>
</gene>
<dbReference type="EMBL" id="GL945428">
    <property type="protein sequence ID" value="EGO30707.1"/>
    <property type="molecule type" value="Genomic_DNA"/>
</dbReference>